<dbReference type="InterPro" id="IPR036179">
    <property type="entry name" value="Ig-like_dom_sf"/>
</dbReference>
<dbReference type="SMART" id="SM00408">
    <property type="entry name" value="IGc2"/>
    <property type="match status" value="2"/>
</dbReference>
<feature type="chain" id="PRO_5036475066" description="Ig-like domain-containing protein" evidence="1">
    <location>
        <begin position="21"/>
        <end position="231"/>
    </location>
</feature>
<proteinExistence type="predicted"/>
<dbReference type="InterPro" id="IPR013098">
    <property type="entry name" value="Ig_I-set"/>
</dbReference>
<dbReference type="InterPro" id="IPR003598">
    <property type="entry name" value="Ig_sub2"/>
</dbReference>
<feature type="signal peptide" evidence="1">
    <location>
        <begin position="1"/>
        <end position="20"/>
    </location>
</feature>
<dbReference type="Pfam" id="PF07679">
    <property type="entry name" value="I-set"/>
    <property type="match status" value="1"/>
</dbReference>
<dbReference type="PANTHER" id="PTHR45889">
    <property type="entry name" value="IG-LIKE DOMAIN-CONTAINING PROTEIN"/>
    <property type="match status" value="1"/>
</dbReference>
<dbReference type="Proteomes" id="UP000005408">
    <property type="component" value="Unassembled WGS sequence"/>
</dbReference>
<keyword evidence="4" id="KW-1185">Reference proteome</keyword>
<dbReference type="EnsemblMetazoa" id="G9242.1">
    <property type="protein sequence ID" value="G9242.1:cds"/>
    <property type="gene ID" value="G9242"/>
</dbReference>
<evidence type="ECO:0000313" key="3">
    <source>
        <dbReference type="EnsemblMetazoa" id="G9242.1:cds"/>
    </source>
</evidence>
<sequence length="231" mass="25383">MHTVSIVQFLVLVLYDLSYAGPLQIVFTDQPSHITVGSEVHLTCVVSGGSSPHTTWISPTGLLPPNSHMINEGKTLVITHFDVTNNGQYICVTSDGFQFAHHVFTVNLHPATVTTTTLSTTTTHAHKTPTYTAVYGPPSIVSVVIRPTFYQYGDDVEMACAVESNPDYDQLGWNMLTAPSLIPSNLHLNYTANKVTLHINGLKREDIGDYECFVHNSVGSMHKTVHLTRPH</sequence>
<dbReference type="PANTHER" id="PTHR45889:SF8">
    <property type="entry name" value="IG-LIKE DOMAIN-CONTAINING PROTEIN"/>
    <property type="match status" value="1"/>
</dbReference>
<dbReference type="SMART" id="SM00409">
    <property type="entry name" value="IG"/>
    <property type="match status" value="2"/>
</dbReference>
<feature type="domain" description="Ig-like" evidence="2">
    <location>
        <begin position="22"/>
        <end position="107"/>
    </location>
</feature>
<dbReference type="AlphaFoldDB" id="A0A8W8P2G5"/>
<feature type="domain" description="Ig-like" evidence="2">
    <location>
        <begin position="138"/>
        <end position="228"/>
    </location>
</feature>
<dbReference type="OrthoDB" id="6159398at2759"/>
<evidence type="ECO:0000256" key="1">
    <source>
        <dbReference type="SAM" id="SignalP"/>
    </source>
</evidence>
<organism evidence="3 4">
    <name type="scientific">Magallana gigas</name>
    <name type="common">Pacific oyster</name>
    <name type="synonym">Crassostrea gigas</name>
    <dbReference type="NCBI Taxonomy" id="29159"/>
    <lineage>
        <taxon>Eukaryota</taxon>
        <taxon>Metazoa</taxon>
        <taxon>Spiralia</taxon>
        <taxon>Lophotrochozoa</taxon>
        <taxon>Mollusca</taxon>
        <taxon>Bivalvia</taxon>
        <taxon>Autobranchia</taxon>
        <taxon>Pteriomorphia</taxon>
        <taxon>Ostreida</taxon>
        <taxon>Ostreoidea</taxon>
        <taxon>Ostreidae</taxon>
        <taxon>Magallana</taxon>
    </lineage>
</organism>
<name>A0A8W8P2G5_MAGGI</name>
<accession>A0A8W8P2G5</accession>
<dbReference type="InterPro" id="IPR013783">
    <property type="entry name" value="Ig-like_fold"/>
</dbReference>
<evidence type="ECO:0000313" key="4">
    <source>
        <dbReference type="Proteomes" id="UP000005408"/>
    </source>
</evidence>
<dbReference type="InterPro" id="IPR003599">
    <property type="entry name" value="Ig_sub"/>
</dbReference>
<dbReference type="Pfam" id="PF13927">
    <property type="entry name" value="Ig_3"/>
    <property type="match status" value="1"/>
</dbReference>
<reference evidence="3" key="1">
    <citation type="submission" date="2022-08" db="UniProtKB">
        <authorList>
            <consortium name="EnsemblMetazoa"/>
        </authorList>
    </citation>
    <scope>IDENTIFICATION</scope>
    <source>
        <strain evidence="3">05x7-T-G4-1.051#20</strain>
    </source>
</reference>
<dbReference type="SUPFAM" id="SSF48726">
    <property type="entry name" value="Immunoglobulin"/>
    <property type="match status" value="2"/>
</dbReference>
<dbReference type="PROSITE" id="PS50835">
    <property type="entry name" value="IG_LIKE"/>
    <property type="match status" value="2"/>
</dbReference>
<protein>
    <recommendedName>
        <fullName evidence="2">Ig-like domain-containing protein</fullName>
    </recommendedName>
</protein>
<evidence type="ECO:0000259" key="2">
    <source>
        <dbReference type="PROSITE" id="PS50835"/>
    </source>
</evidence>
<keyword evidence="1" id="KW-0732">Signal</keyword>
<dbReference type="Gene3D" id="2.60.40.10">
    <property type="entry name" value="Immunoglobulins"/>
    <property type="match status" value="2"/>
</dbReference>
<dbReference type="InterPro" id="IPR007110">
    <property type="entry name" value="Ig-like_dom"/>
</dbReference>
<dbReference type="OMA" id="MINDGRT"/>